<dbReference type="KEGG" id="bbes:BESB_021120"/>
<dbReference type="AlphaFoldDB" id="A0A2A9M792"/>
<reference evidence="2 3" key="1">
    <citation type="submission" date="2017-09" db="EMBL/GenBank/DDBJ databases">
        <title>Genome sequencing of Besnoitia besnoiti strain Bb-Ger1.</title>
        <authorList>
            <person name="Schares G."/>
            <person name="Venepally P."/>
            <person name="Lorenzi H.A."/>
        </authorList>
    </citation>
    <scope>NUCLEOTIDE SEQUENCE [LARGE SCALE GENOMIC DNA]</scope>
    <source>
        <strain evidence="2 3">Bb-Ger1</strain>
    </source>
</reference>
<proteinExistence type="predicted"/>
<dbReference type="OrthoDB" id="10382103at2759"/>
<keyword evidence="3" id="KW-1185">Reference proteome</keyword>
<dbReference type="EMBL" id="NWUJ01000012">
    <property type="protein sequence ID" value="PFH32171.1"/>
    <property type="molecule type" value="Genomic_DNA"/>
</dbReference>
<comment type="caution">
    <text evidence="2">The sequence shown here is derived from an EMBL/GenBank/DDBJ whole genome shotgun (WGS) entry which is preliminary data.</text>
</comment>
<gene>
    <name evidence="2" type="ORF">BESB_021120</name>
</gene>
<dbReference type="GeneID" id="40307173"/>
<dbReference type="Proteomes" id="UP000224006">
    <property type="component" value="Chromosome XI"/>
</dbReference>
<accession>A0A2A9M792</accession>
<dbReference type="VEuPathDB" id="ToxoDB:BESB_021120"/>
<organism evidence="2 3">
    <name type="scientific">Besnoitia besnoiti</name>
    <name type="common">Apicomplexan protozoan</name>
    <dbReference type="NCBI Taxonomy" id="94643"/>
    <lineage>
        <taxon>Eukaryota</taxon>
        <taxon>Sar</taxon>
        <taxon>Alveolata</taxon>
        <taxon>Apicomplexa</taxon>
        <taxon>Conoidasida</taxon>
        <taxon>Coccidia</taxon>
        <taxon>Eucoccidiorida</taxon>
        <taxon>Eimeriorina</taxon>
        <taxon>Sarcocystidae</taxon>
        <taxon>Besnoitia</taxon>
    </lineage>
</organism>
<evidence type="ECO:0000313" key="2">
    <source>
        <dbReference type="EMBL" id="PFH32171.1"/>
    </source>
</evidence>
<feature type="region of interest" description="Disordered" evidence="1">
    <location>
        <begin position="350"/>
        <end position="419"/>
    </location>
</feature>
<feature type="compositionally biased region" description="Polar residues" evidence="1">
    <location>
        <begin position="26"/>
        <end position="37"/>
    </location>
</feature>
<protein>
    <submittedName>
        <fullName evidence="2">Uncharacterized protein</fullName>
    </submittedName>
</protein>
<dbReference type="RefSeq" id="XP_029216180.1">
    <property type="nucleotide sequence ID" value="XM_029360821.1"/>
</dbReference>
<feature type="region of interest" description="Disordered" evidence="1">
    <location>
        <begin position="1"/>
        <end position="47"/>
    </location>
</feature>
<evidence type="ECO:0000313" key="3">
    <source>
        <dbReference type="Proteomes" id="UP000224006"/>
    </source>
</evidence>
<evidence type="ECO:0000256" key="1">
    <source>
        <dbReference type="SAM" id="MobiDB-lite"/>
    </source>
</evidence>
<name>A0A2A9M792_BESBE</name>
<sequence length="522" mass="57942">MPSPMASLEHDKRSLVHQRRLAEAPAQQNKRTTQKNPSPHEGRMEEVPLGQHPFVRQKVEELVETRVPREQTVMKAVSRLATLRTTSQYHASSVGKWETENFETWVKSYGGREAADDLPPQEQRRAVGFPTWRAPPPTPNGYGSRQTLGGGIGWRRPCGWSSSGCGTRSPNALEALTLPVGQTHWEKGVHCRVLESVNREATRMAIVQSEFSRNVAGRVDADAGKAMMDKDASSWWPNPQQQKDAEAKVLSVMGERNFNCLLAATLLVNPVVQEYVQWLVQAEAKGVRELTVLLEEEMAIARGGTRLAFGAELMELHLRGLAARPATWKDGPSSELLLWLANQHLRNRQNVLPRQKGGRLPRSRQLASPSLGARVLDPIEEEDLPGEGSESGLGGAGITDKLSPAGRRPGSATRSPTSKSTLQLERCGFSLKDKICLRGEIPGLNLILRDLSQQYKDKDPNKAVAMMREAILISLGDALFSRMMERRALKWHPAGSGKKTGTFSRKERLQVAPLNQWKDLLR</sequence>